<feature type="compositionally biased region" description="Low complexity" evidence="1">
    <location>
        <begin position="521"/>
        <end position="531"/>
    </location>
</feature>
<organism evidence="4 5">
    <name type="scientific">Seminavis robusta</name>
    <dbReference type="NCBI Taxonomy" id="568900"/>
    <lineage>
        <taxon>Eukaryota</taxon>
        <taxon>Sar</taxon>
        <taxon>Stramenopiles</taxon>
        <taxon>Ochrophyta</taxon>
        <taxon>Bacillariophyta</taxon>
        <taxon>Bacillariophyceae</taxon>
        <taxon>Bacillariophycidae</taxon>
        <taxon>Naviculales</taxon>
        <taxon>Naviculaceae</taxon>
        <taxon>Seminavis</taxon>
    </lineage>
</organism>
<comment type="caution">
    <text evidence="4">The sequence shown here is derived from an EMBL/GenBank/DDBJ whole genome shotgun (WGS) entry which is preliminary data.</text>
</comment>
<dbReference type="CDD" id="cd06257">
    <property type="entry name" value="DnaJ"/>
    <property type="match status" value="1"/>
</dbReference>
<proteinExistence type="predicted"/>
<feature type="transmembrane region" description="Helical" evidence="2">
    <location>
        <begin position="136"/>
        <end position="154"/>
    </location>
</feature>
<dbReference type="InterPro" id="IPR036869">
    <property type="entry name" value="J_dom_sf"/>
</dbReference>
<feature type="transmembrane region" description="Helical" evidence="2">
    <location>
        <begin position="641"/>
        <end position="660"/>
    </location>
</feature>
<dbReference type="Gene3D" id="1.10.287.110">
    <property type="entry name" value="DnaJ domain"/>
    <property type="match status" value="1"/>
</dbReference>
<keyword evidence="2" id="KW-1133">Transmembrane helix</keyword>
<gene>
    <name evidence="4" type="ORF">SEMRO_173_G076280.1</name>
</gene>
<keyword evidence="2" id="KW-0812">Transmembrane</keyword>
<feature type="domain" description="J" evidence="3">
    <location>
        <begin position="28"/>
        <end position="100"/>
    </location>
</feature>
<keyword evidence="2" id="KW-0472">Membrane</keyword>
<dbReference type="PROSITE" id="PS50076">
    <property type="entry name" value="DNAJ_2"/>
    <property type="match status" value="1"/>
</dbReference>
<accession>A0A9N8DIA5</accession>
<feature type="compositionally biased region" description="Basic and acidic residues" evidence="1">
    <location>
        <begin position="589"/>
        <end position="601"/>
    </location>
</feature>
<dbReference type="Pfam" id="PF00226">
    <property type="entry name" value="DnaJ"/>
    <property type="match status" value="1"/>
</dbReference>
<dbReference type="InterPro" id="IPR051100">
    <property type="entry name" value="DnaJ_subfamily_B/C"/>
</dbReference>
<feature type="transmembrane region" description="Helical" evidence="2">
    <location>
        <begin position="680"/>
        <end position="700"/>
    </location>
</feature>
<dbReference type="PANTHER" id="PTHR43908">
    <property type="entry name" value="AT29763P-RELATED"/>
    <property type="match status" value="1"/>
</dbReference>
<reference evidence="4" key="1">
    <citation type="submission" date="2020-06" db="EMBL/GenBank/DDBJ databases">
        <authorList>
            <consortium name="Plant Systems Biology data submission"/>
        </authorList>
    </citation>
    <scope>NUCLEOTIDE SEQUENCE</scope>
    <source>
        <strain evidence="4">D6</strain>
    </source>
</reference>
<dbReference type="GO" id="GO:0071218">
    <property type="term" value="P:cellular response to misfolded protein"/>
    <property type="evidence" value="ECO:0007669"/>
    <property type="project" value="TreeGrafter"/>
</dbReference>
<evidence type="ECO:0000259" key="3">
    <source>
        <dbReference type="PROSITE" id="PS50076"/>
    </source>
</evidence>
<dbReference type="SUPFAM" id="SSF46565">
    <property type="entry name" value="Chaperone J-domain"/>
    <property type="match status" value="1"/>
</dbReference>
<evidence type="ECO:0000256" key="2">
    <source>
        <dbReference type="SAM" id="Phobius"/>
    </source>
</evidence>
<dbReference type="EMBL" id="CAICTM010000172">
    <property type="protein sequence ID" value="CAB9503672.1"/>
    <property type="molecule type" value="Genomic_DNA"/>
</dbReference>
<dbReference type="PRINTS" id="PR00625">
    <property type="entry name" value="JDOMAIN"/>
</dbReference>
<dbReference type="GO" id="GO:0030544">
    <property type="term" value="F:Hsp70 protein binding"/>
    <property type="evidence" value="ECO:0007669"/>
    <property type="project" value="TreeGrafter"/>
</dbReference>
<name>A0A9N8DIA5_9STRA</name>
<dbReference type="InterPro" id="IPR001623">
    <property type="entry name" value="DnaJ_domain"/>
</dbReference>
<feature type="compositionally biased region" description="Acidic residues" evidence="1">
    <location>
        <begin position="790"/>
        <end position="802"/>
    </location>
</feature>
<feature type="transmembrane region" description="Helical" evidence="2">
    <location>
        <begin position="174"/>
        <end position="199"/>
    </location>
</feature>
<dbReference type="SMART" id="SM00271">
    <property type="entry name" value="DnaJ"/>
    <property type="match status" value="1"/>
</dbReference>
<dbReference type="PANTHER" id="PTHR43908:SF3">
    <property type="entry name" value="AT29763P-RELATED"/>
    <property type="match status" value="1"/>
</dbReference>
<feature type="region of interest" description="Disordered" evidence="1">
    <location>
        <begin position="708"/>
        <end position="802"/>
    </location>
</feature>
<feature type="compositionally biased region" description="Polar residues" evidence="1">
    <location>
        <begin position="569"/>
        <end position="580"/>
    </location>
</feature>
<sequence length="802" mass="87936">MTSSSFGTVLLLQIFPALLPPKNDNDRDFYAVLDIPKGASEQDVRKAYKKKSLALHPDKQAQRGASARSAEEAAREYQLVQEAHACLSTPEGRQRYHAVQCSPTRYRFLTQEGGLANQTQIVKNLSQASFSDKTRLVLFVSLFPALLLVQPILICVKINHLLAQSGGALENASWMAILIPWWVFHSLFILFWVVVLAAARASHPPAMFAIVTTIVEQILWLIAFIVLALRWDQVITADYALVFIPVYLALIAKWVHTILLMQQIAEDMAKMVSKDHFLTVILQGREPEQLEEEELKDLHDKYVVVQQIPADVEHALENDSALKNLPDEEKEEIRVTSSKEFEAAMEAFNDARLAIFRSMLFEVAFLVLVILKVDDHAPILSWWIVFCPILSSYTARYVRTCFACCCQATPAVDPDEAVVLAAMEKKAQEEEEKTKNKGFDLESTVILHSLNTEEFNGKTGIIKGPLDAETGRQQVFIPQLNKTAALKLDNLTPMDGAGGVAYGHASINIDTTAGENKDNSADANDNSTPTTTDDKKEETAAEKPQSAANENKDETDQGGNGNSAAQAATLATDQPSSSPDNPAYGTFEDGEKKDNDDDDGSIHIEVDAETYRAYQSAYAAAEATAMEKRVKAGQDNCVTTIRLVMVCLLVAKLELSYAAIEEREQNEDADVDVGFNTLWLIFPLFLVAGLMMGCCACLIYSAPDPDELMQHEGENNEEGDEEAGGQDTPIVVAPPPEMDVPSPNEAASAQSTEPDAPPEAANNDGEDDAKKKEDAAAVDEQDNPTSPPPVEEDVGGDMNDLD</sequence>
<dbReference type="AlphaFoldDB" id="A0A9N8DIA5"/>
<feature type="compositionally biased region" description="Acidic residues" evidence="1">
    <location>
        <begin position="715"/>
        <end position="724"/>
    </location>
</feature>
<feature type="transmembrane region" description="Helical" evidence="2">
    <location>
        <begin position="206"/>
        <end position="227"/>
    </location>
</feature>
<protein>
    <submittedName>
        <fullName evidence="4">DnaJ homolog subfamily C member 7</fullName>
    </submittedName>
</protein>
<keyword evidence="5" id="KW-1185">Reference proteome</keyword>
<feature type="region of interest" description="Disordered" evidence="1">
    <location>
        <begin position="513"/>
        <end position="601"/>
    </location>
</feature>
<feature type="transmembrane region" description="Helical" evidence="2">
    <location>
        <begin position="239"/>
        <end position="261"/>
    </location>
</feature>
<dbReference type="GO" id="GO:0005789">
    <property type="term" value="C:endoplasmic reticulum membrane"/>
    <property type="evidence" value="ECO:0007669"/>
    <property type="project" value="TreeGrafter"/>
</dbReference>
<dbReference type="Proteomes" id="UP001153069">
    <property type="component" value="Unassembled WGS sequence"/>
</dbReference>
<evidence type="ECO:0000313" key="5">
    <source>
        <dbReference type="Proteomes" id="UP001153069"/>
    </source>
</evidence>
<feature type="compositionally biased region" description="Basic and acidic residues" evidence="1">
    <location>
        <begin position="532"/>
        <end position="541"/>
    </location>
</feature>
<feature type="transmembrane region" description="Helical" evidence="2">
    <location>
        <begin position="354"/>
        <end position="373"/>
    </location>
</feature>
<feature type="transmembrane region" description="Helical" evidence="2">
    <location>
        <begin position="379"/>
        <end position="398"/>
    </location>
</feature>
<evidence type="ECO:0000313" key="4">
    <source>
        <dbReference type="EMBL" id="CAB9503672.1"/>
    </source>
</evidence>
<dbReference type="OrthoDB" id="10250354at2759"/>
<evidence type="ECO:0000256" key="1">
    <source>
        <dbReference type="SAM" id="MobiDB-lite"/>
    </source>
</evidence>